<accession>A0ABQ5CE35</accession>
<sequence length="178" mass="21093">MARSPLKDILYEEFLKVIILLAEHWEHSRRVDINKTQGLMVKHNMLNGARSKPTYKIVVPYDTLSEDAAQTKSLLDELVVLKLNGGLEQQWDALVQRSFVDRLEAYWCNRLGLERVRIEIRVWQNFRSFEEKVIMRKLEGKWIMKKEMRMISKDGTISEFPGYTSSKEEKEEEEDEKE</sequence>
<keyword evidence="2" id="KW-0548">Nucleotidyltransferase</keyword>
<gene>
    <name evidence="2" type="ORF">Tco_0895242</name>
</gene>
<organism evidence="2 3">
    <name type="scientific">Tanacetum coccineum</name>
    <dbReference type="NCBI Taxonomy" id="301880"/>
    <lineage>
        <taxon>Eukaryota</taxon>
        <taxon>Viridiplantae</taxon>
        <taxon>Streptophyta</taxon>
        <taxon>Embryophyta</taxon>
        <taxon>Tracheophyta</taxon>
        <taxon>Spermatophyta</taxon>
        <taxon>Magnoliopsida</taxon>
        <taxon>eudicotyledons</taxon>
        <taxon>Gunneridae</taxon>
        <taxon>Pentapetalae</taxon>
        <taxon>asterids</taxon>
        <taxon>campanulids</taxon>
        <taxon>Asterales</taxon>
        <taxon>Asteraceae</taxon>
        <taxon>Asteroideae</taxon>
        <taxon>Anthemideae</taxon>
        <taxon>Anthemidinae</taxon>
        <taxon>Tanacetum</taxon>
    </lineage>
</organism>
<keyword evidence="2" id="KW-0808">Transferase</keyword>
<dbReference type="Proteomes" id="UP001151760">
    <property type="component" value="Unassembled WGS sequence"/>
</dbReference>
<proteinExistence type="predicted"/>
<evidence type="ECO:0000313" key="2">
    <source>
        <dbReference type="EMBL" id="GJT25305.1"/>
    </source>
</evidence>
<name>A0ABQ5CE35_9ASTR</name>
<protein>
    <submittedName>
        <fullName evidence="2">Reverse transcriptase domain-containing protein</fullName>
    </submittedName>
</protein>
<evidence type="ECO:0000256" key="1">
    <source>
        <dbReference type="SAM" id="MobiDB-lite"/>
    </source>
</evidence>
<reference evidence="2" key="1">
    <citation type="journal article" date="2022" name="Int. J. Mol. Sci.">
        <title>Draft Genome of Tanacetum Coccineum: Genomic Comparison of Closely Related Tanacetum-Family Plants.</title>
        <authorList>
            <person name="Yamashiro T."/>
            <person name="Shiraishi A."/>
            <person name="Nakayama K."/>
            <person name="Satake H."/>
        </authorList>
    </citation>
    <scope>NUCLEOTIDE SEQUENCE</scope>
</reference>
<evidence type="ECO:0000313" key="3">
    <source>
        <dbReference type="Proteomes" id="UP001151760"/>
    </source>
</evidence>
<feature type="region of interest" description="Disordered" evidence="1">
    <location>
        <begin position="156"/>
        <end position="178"/>
    </location>
</feature>
<dbReference type="EMBL" id="BQNB010014204">
    <property type="protein sequence ID" value="GJT25305.1"/>
    <property type="molecule type" value="Genomic_DNA"/>
</dbReference>
<dbReference type="GO" id="GO:0003964">
    <property type="term" value="F:RNA-directed DNA polymerase activity"/>
    <property type="evidence" value="ECO:0007669"/>
    <property type="project" value="UniProtKB-KW"/>
</dbReference>
<keyword evidence="3" id="KW-1185">Reference proteome</keyword>
<reference evidence="2" key="2">
    <citation type="submission" date="2022-01" db="EMBL/GenBank/DDBJ databases">
        <authorList>
            <person name="Yamashiro T."/>
            <person name="Shiraishi A."/>
            <person name="Satake H."/>
            <person name="Nakayama K."/>
        </authorList>
    </citation>
    <scope>NUCLEOTIDE SEQUENCE</scope>
</reference>
<keyword evidence="2" id="KW-0695">RNA-directed DNA polymerase</keyword>
<comment type="caution">
    <text evidence="2">The sequence shown here is derived from an EMBL/GenBank/DDBJ whole genome shotgun (WGS) entry which is preliminary data.</text>
</comment>